<evidence type="ECO:0000313" key="1">
    <source>
        <dbReference type="EMBL" id="KAK2729762.1"/>
    </source>
</evidence>
<sequence length="36" mass="3795">MASSSSSLLRRPPHVASRTLPVSIICIAGGLMRLCL</sequence>
<organism evidence="1 2">
    <name type="scientific">Colletotrichum kahawae</name>
    <name type="common">Coffee berry disease fungus</name>
    <dbReference type="NCBI Taxonomy" id="34407"/>
    <lineage>
        <taxon>Eukaryota</taxon>
        <taxon>Fungi</taxon>
        <taxon>Dikarya</taxon>
        <taxon>Ascomycota</taxon>
        <taxon>Pezizomycotina</taxon>
        <taxon>Sordariomycetes</taxon>
        <taxon>Hypocreomycetidae</taxon>
        <taxon>Glomerellales</taxon>
        <taxon>Glomerellaceae</taxon>
        <taxon>Colletotrichum</taxon>
        <taxon>Colletotrichum gloeosporioides species complex</taxon>
    </lineage>
</organism>
<dbReference type="AlphaFoldDB" id="A0AAD9XYS7"/>
<protein>
    <submittedName>
        <fullName evidence="1">Uncharacterized protein</fullName>
    </submittedName>
</protein>
<dbReference type="Proteomes" id="UP001281614">
    <property type="component" value="Unassembled WGS sequence"/>
</dbReference>
<evidence type="ECO:0000313" key="2">
    <source>
        <dbReference type="Proteomes" id="UP001281614"/>
    </source>
</evidence>
<comment type="caution">
    <text evidence="1">The sequence shown here is derived from an EMBL/GenBank/DDBJ whole genome shotgun (WGS) entry which is preliminary data.</text>
</comment>
<dbReference type="EMBL" id="VYYT01000765">
    <property type="protein sequence ID" value="KAK2729762.1"/>
    <property type="molecule type" value="Genomic_DNA"/>
</dbReference>
<proteinExistence type="predicted"/>
<accession>A0AAD9XYS7</accession>
<keyword evidence="2" id="KW-1185">Reference proteome</keyword>
<gene>
    <name evidence="1" type="ORF">CKAH01_10064</name>
</gene>
<reference evidence="1" key="1">
    <citation type="submission" date="2023-02" db="EMBL/GenBank/DDBJ databases">
        <title>Colletotrichum kahawae CIFC_Que2 genome sequencing and assembly.</title>
        <authorList>
            <person name="Baroncelli R."/>
        </authorList>
    </citation>
    <scope>NUCLEOTIDE SEQUENCE</scope>
    <source>
        <strain evidence="1">CIFC_Que2</strain>
    </source>
</reference>
<name>A0AAD9XYS7_COLKA</name>